<organism evidence="1 2">
    <name type="scientific">Eragrostis curvula</name>
    <name type="common">weeping love grass</name>
    <dbReference type="NCBI Taxonomy" id="38414"/>
    <lineage>
        <taxon>Eukaryota</taxon>
        <taxon>Viridiplantae</taxon>
        <taxon>Streptophyta</taxon>
        <taxon>Embryophyta</taxon>
        <taxon>Tracheophyta</taxon>
        <taxon>Spermatophyta</taxon>
        <taxon>Magnoliopsida</taxon>
        <taxon>Liliopsida</taxon>
        <taxon>Poales</taxon>
        <taxon>Poaceae</taxon>
        <taxon>PACMAD clade</taxon>
        <taxon>Chloridoideae</taxon>
        <taxon>Eragrostideae</taxon>
        <taxon>Eragrostidinae</taxon>
        <taxon>Eragrostis</taxon>
    </lineage>
</organism>
<reference evidence="1 2" key="1">
    <citation type="journal article" date="2019" name="Sci. Rep.">
        <title>A high-quality genome of Eragrostis curvula grass provides insights into Poaceae evolution and supports new strategies to enhance forage quality.</title>
        <authorList>
            <person name="Carballo J."/>
            <person name="Santos B.A.C.M."/>
            <person name="Zappacosta D."/>
            <person name="Garbus I."/>
            <person name="Selva J.P."/>
            <person name="Gallo C.A."/>
            <person name="Diaz A."/>
            <person name="Albertini E."/>
            <person name="Caccamo M."/>
            <person name="Echenique V."/>
        </authorList>
    </citation>
    <scope>NUCLEOTIDE SEQUENCE [LARGE SCALE GENOMIC DNA]</scope>
    <source>
        <strain evidence="2">cv. Victoria</strain>
        <tissue evidence="1">Leaf</tissue>
    </source>
</reference>
<dbReference type="PANTHER" id="PTHR46413:SF33">
    <property type="entry name" value="HMA DOMAIN-CONTAINING PROTEIN"/>
    <property type="match status" value="1"/>
</dbReference>
<dbReference type="Proteomes" id="UP000324897">
    <property type="component" value="Chromosome 1"/>
</dbReference>
<keyword evidence="2" id="KW-1185">Reference proteome</keyword>
<comment type="caution">
    <text evidence="1">The sequence shown here is derived from an EMBL/GenBank/DDBJ whole genome shotgun (WGS) entry which is preliminary data.</text>
</comment>
<protein>
    <recommendedName>
        <fullName evidence="3">HMA domain-containing protein</fullName>
    </recommendedName>
</protein>
<evidence type="ECO:0000313" key="1">
    <source>
        <dbReference type="EMBL" id="TVU27710.1"/>
    </source>
</evidence>
<dbReference type="AlphaFoldDB" id="A0A5J9UXD9"/>
<evidence type="ECO:0000313" key="2">
    <source>
        <dbReference type="Proteomes" id="UP000324897"/>
    </source>
</evidence>
<dbReference type="InterPro" id="IPR036163">
    <property type="entry name" value="HMA_dom_sf"/>
</dbReference>
<proteinExistence type="predicted"/>
<dbReference type="OrthoDB" id="695833at2759"/>
<dbReference type="PANTHER" id="PTHR46413">
    <property type="entry name" value="HEAVY METAL-ASSOCIATED ISOPRENYLATED PLANT PROTEIN 6"/>
    <property type="match status" value="1"/>
</dbReference>
<dbReference type="Gramene" id="TVU27710">
    <property type="protein sequence ID" value="TVU27710"/>
    <property type="gene ID" value="EJB05_19207"/>
</dbReference>
<dbReference type="InterPro" id="IPR006121">
    <property type="entry name" value="HMA_dom"/>
</dbReference>
<dbReference type="GO" id="GO:0046872">
    <property type="term" value="F:metal ion binding"/>
    <property type="evidence" value="ECO:0007669"/>
    <property type="project" value="InterPro"/>
</dbReference>
<name>A0A5J9UXD9_9POAL</name>
<dbReference type="CDD" id="cd00371">
    <property type="entry name" value="HMA"/>
    <property type="match status" value="1"/>
</dbReference>
<dbReference type="SUPFAM" id="SSF55008">
    <property type="entry name" value="HMA, heavy metal-associated domain"/>
    <property type="match status" value="1"/>
</dbReference>
<gene>
    <name evidence="1" type="ORF">EJB05_19207</name>
</gene>
<feature type="non-terminal residue" evidence="1">
    <location>
        <position position="1"/>
    </location>
</feature>
<dbReference type="Gene3D" id="3.30.70.100">
    <property type="match status" value="1"/>
</dbReference>
<dbReference type="InterPro" id="IPR044594">
    <property type="entry name" value="HIPP01/3/5/6"/>
</dbReference>
<accession>A0A5J9UXD9</accession>
<dbReference type="EMBL" id="RWGY01000011">
    <property type="protein sequence ID" value="TVU27710.1"/>
    <property type="molecule type" value="Genomic_DNA"/>
</dbReference>
<evidence type="ECO:0008006" key="3">
    <source>
        <dbReference type="Google" id="ProtNLM"/>
    </source>
</evidence>
<sequence length="61" mass="6791">MGKGKDKDKDKEKAKKAPPPFVTVVLKIDMHCDGCAKRIRGSVRHYPGTTPCFSLSLFRSI</sequence>